<dbReference type="Proteomes" id="UP000470771">
    <property type="component" value="Unassembled WGS sequence"/>
</dbReference>
<gene>
    <name evidence="1" type="ORF">GQN54_04955</name>
</gene>
<accession>A0A6N9NHZ1</accession>
<dbReference type="RefSeq" id="WP_160632409.1">
    <property type="nucleotide sequence ID" value="NZ_WWNE01000005.1"/>
</dbReference>
<proteinExistence type="predicted"/>
<sequence>MEHTLDAYKFSINYWNQCRTSADTVTALIADGHYFHITRDMYDFWININPEYIHAYVGVDAVPYSKIGFILIDSTNDSNPDTVTIENIFYAPYRYGFDSMQTIPTFAANGVPNMNVGILAGLERSFRWNLNRKNWIETKIAEGASETSGIFQAIHIPMSDLNSIFGEGDAQTAVVVFGLKEDNTVELLVWSEDFNVQEDVEDVARPIPPFGNIDNYNLLKIALGV</sequence>
<dbReference type="AlphaFoldDB" id="A0A6N9NHZ1"/>
<evidence type="ECO:0000313" key="2">
    <source>
        <dbReference type="Proteomes" id="UP000470771"/>
    </source>
</evidence>
<dbReference type="EMBL" id="WWNE01000005">
    <property type="protein sequence ID" value="NBG65452.1"/>
    <property type="molecule type" value="Genomic_DNA"/>
</dbReference>
<organism evidence="1 2">
    <name type="scientific">Acidiluteibacter ferrifornacis</name>
    <dbReference type="NCBI Taxonomy" id="2692424"/>
    <lineage>
        <taxon>Bacteria</taxon>
        <taxon>Pseudomonadati</taxon>
        <taxon>Bacteroidota</taxon>
        <taxon>Flavobacteriia</taxon>
        <taxon>Flavobacteriales</taxon>
        <taxon>Cryomorphaceae</taxon>
        <taxon>Acidiluteibacter</taxon>
    </lineage>
</organism>
<name>A0A6N9NHZ1_9FLAO</name>
<comment type="caution">
    <text evidence="1">The sequence shown here is derived from an EMBL/GenBank/DDBJ whole genome shotgun (WGS) entry which is preliminary data.</text>
</comment>
<reference evidence="1 2" key="1">
    <citation type="submission" date="2019-12" db="EMBL/GenBank/DDBJ databases">
        <authorList>
            <person name="Zhao J."/>
        </authorList>
    </citation>
    <scope>NUCLEOTIDE SEQUENCE [LARGE SCALE GENOMIC DNA]</scope>
    <source>
        <strain evidence="1 2">S-15</strain>
    </source>
</reference>
<keyword evidence="2" id="KW-1185">Reference proteome</keyword>
<evidence type="ECO:0000313" key="1">
    <source>
        <dbReference type="EMBL" id="NBG65452.1"/>
    </source>
</evidence>
<protein>
    <submittedName>
        <fullName evidence="1">Uncharacterized protein</fullName>
    </submittedName>
</protein>